<protein>
    <recommendedName>
        <fullName evidence="4">Secreted protein</fullName>
    </recommendedName>
</protein>
<keyword evidence="3" id="KW-1185">Reference proteome</keyword>
<evidence type="ECO:0008006" key="4">
    <source>
        <dbReference type="Google" id="ProtNLM"/>
    </source>
</evidence>
<organism evidence="2 3">
    <name type="scientific">Stylosanthes scabra</name>
    <dbReference type="NCBI Taxonomy" id="79078"/>
    <lineage>
        <taxon>Eukaryota</taxon>
        <taxon>Viridiplantae</taxon>
        <taxon>Streptophyta</taxon>
        <taxon>Embryophyta</taxon>
        <taxon>Tracheophyta</taxon>
        <taxon>Spermatophyta</taxon>
        <taxon>Magnoliopsida</taxon>
        <taxon>eudicotyledons</taxon>
        <taxon>Gunneridae</taxon>
        <taxon>Pentapetalae</taxon>
        <taxon>rosids</taxon>
        <taxon>fabids</taxon>
        <taxon>Fabales</taxon>
        <taxon>Fabaceae</taxon>
        <taxon>Papilionoideae</taxon>
        <taxon>50 kb inversion clade</taxon>
        <taxon>dalbergioids sensu lato</taxon>
        <taxon>Dalbergieae</taxon>
        <taxon>Pterocarpus clade</taxon>
        <taxon>Stylosanthes</taxon>
    </lineage>
</organism>
<comment type="caution">
    <text evidence="2">The sequence shown here is derived from an EMBL/GenBank/DDBJ whole genome shotgun (WGS) entry which is preliminary data.</text>
</comment>
<keyword evidence="1" id="KW-0732">Signal</keyword>
<evidence type="ECO:0000313" key="2">
    <source>
        <dbReference type="EMBL" id="MED6212454.1"/>
    </source>
</evidence>
<feature type="signal peptide" evidence="1">
    <location>
        <begin position="1"/>
        <end position="19"/>
    </location>
</feature>
<feature type="chain" id="PRO_5046394411" description="Secreted protein" evidence="1">
    <location>
        <begin position="20"/>
        <end position="142"/>
    </location>
</feature>
<accession>A0ABU6YR38</accession>
<sequence>MRGTCCLPGLFLLLPCISADFHAYAWVFILGLELGWPPRICLLQRIYVGLMNLEVELAFHAYACFNAYAWLLSGLAWRGSCVVACCQGAFHAYAWAFYAYAWMSEAWGSQGHVWACLNVTLERELAGFPRICVDFYAYAWKG</sequence>
<name>A0ABU6YR38_9FABA</name>
<dbReference type="Proteomes" id="UP001341840">
    <property type="component" value="Unassembled WGS sequence"/>
</dbReference>
<evidence type="ECO:0000256" key="1">
    <source>
        <dbReference type="SAM" id="SignalP"/>
    </source>
</evidence>
<reference evidence="2 3" key="1">
    <citation type="journal article" date="2023" name="Plants (Basel)">
        <title>Bridging the Gap: Combining Genomics and Transcriptomics Approaches to Understand Stylosanthes scabra, an Orphan Legume from the Brazilian Caatinga.</title>
        <authorList>
            <person name="Ferreira-Neto J.R.C."/>
            <person name="da Silva M.D."/>
            <person name="Binneck E."/>
            <person name="de Melo N.F."/>
            <person name="da Silva R.H."/>
            <person name="de Melo A.L.T.M."/>
            <person name="Pandolfi V."/>
            <person name="Bustamante F.O."/>
            <person name="Brasileiro-Vidal A.C."/>
            <person name="Benko-Iseppon A.M."/>
        </authorList>
    </citation>
    <scope>NUCLEOTIDE SEQUENCE [LARGE SCALE GENOMIC DNA]</scope>
    <source>
        <tissue evidence="2">Leaves</tissue>
    </source>
</reference>
<proteinExistence type="predicted"/>
<gene>
    <name evidence="2" type="ORF">PIB30_083501</name>
</gene>
<dbReference type="EMBL" id="JASCZI010242977">
    <property type="protein sequence ID" value="MED6212454.1"/>
    <property type="molecule type" value="Genomic_DNA"/>
</dbReference>
<evidence type="ECO:0000313" key="3">
    <source>
        <dbReference type="Proteomes" id="UP001341840"/>
    </source>
</evidence>